<protein>
    <recommendedName>
        <fullName evidence="3">CCHC-type domain-containing protein</fullName>
    </recommendedName>
</protein>
<gene>
    <name evidence="1" type="ORF">AVEN_230287_1</name>
</gene>
<evidence type="ECO:0000313" key="1">
    <source>
        <dbReference type="EMBL" id="GBN86778.1"/>
    </source>
</evidence>
<comment type="caution">
    <text evidence="1">The sequence shown here is derived from an EMBL/GenBank/DDBJ whole genome shotgun (WGS) entry which is preliminary data.</text>
</comment>
<keyword evidence="2" id="KW-1185">Reference proteome</keyword>
<accession>A0A4Y2SEW3</accession>
<organism evidence="1 2">
    <name type="scientific">Araneus ventricosus</name>
    <name type="common">Orbweaver spider</name>
    <name type="synonym">Epeira ventricosa</name>
    <dbReference type="NCBI Taxonomy" id="182803"/>
    <lineage>
        <taxon>Eukaryota</taxon>
        <taxon>Metazoa</taxon>
        <taxon>Ecdysozoa</taxon>
        <taxon>Arthropoda</taxon>
        <taxon>Chelicerata</taxon>
        <taxon>Arachnida</taxon>
        <taxon>Araneae</taxon>
        <taxon>Araneomorphae</taxon>
        <taxon>Entelegynae</taxon>
        <taxon>Araneoidea</taxon>
        <taxon>Araneidae</taxon>
        <taxon>Araneus</taxon>
    </lineage>
</organism>
<name>A0A4Y2SEW3_ARAVE</name>
<sequence>MLLSNLAPEIQRGVIAANPKTIDEIKEAAFLQERARNSYRPSPSCSVSNKTYPSPVYAVQVRAENANQCVEDFCHKLVEKVETLTTKVTDLSRQQNKQQFCYSCNRSGQIARFCTRKYSSRKNQLPDYREMIRSFRYGRNSHPSNYPCILPPPPQQFLRPSYSENIRQQLVPTLLKEEAYQQLVTNITEKAFSGFKETLERDIEHTCARNQ</sequence>
<dbReference type="AlphaFoldDB" id="A0A4Y2SEW3"/>
<proteinExistence type="predicted"/>
<evidence type="ECO:0000313" key="2">
    <source>
        <dbReference type="Proteomes" id="UP000499080"/>
    </source>
</evidence>
<dbReference type="Proteomes" id="UP000499080">
    <property type="component" value="Unassembled WGS sequence"/>
</dbReference>
<reference evidence="1 2" key="1">
    <citation type="journal article" date="2019" name="Sci. Rep.">
        <title>Orb-weaving spider Araneus ventricosus genome elucidates the spidroin gene catalogue.</title>
        <authorList>
            <person name="Kono N."/>
            <person name="Nakamura H."/>
            <person name="Ohtoshi R."/>
            <person name="Moran D.A.P."/>
            <person name="Shinohara A."/>
            <person name="Yoshida Y."/>
            <person name="Fujiwara M."/>
            <person name="Mori M."/>
            <person name="Tomita M."/>
            <person name="Arakawa K."/>
        </authorList>
    </citation>
    <scope>NUCLEOTIDE SEQUENCE [LARGE SCALE GENOMIC DNA]</scope>
</reference>
<dbReference type="EMBL" id="BGPR01021458">
    <property type="protein sequence ID" value="GBN86778.1"/>
    <property type="molecule type" value="Genomic_DNA"/>
</dbReference>
<evidence type="ECO:0008006" key="3">
    <source>
        <dbReference type="Google" id="ProtNLM"/>
    </source>
</evidence>